<organism evidence="1 2">
    <name type="scientific">Trichonephila inaurata madagascariensis</name>
    <dbReference type="NCBI Taxonomy" id="2747483"/>
    <lineage>
        <taxon>Eukaryota</taxon>
        <taxon>Metazoa</taxon>
        <taxon>Ecdysozoa</taxon>
        <taxon>Arthropoda</taxon>
        <taxon>Chelicerata</taxon>
        <taxon>Arachnida</taxon>
        <taxon>Araneae</taxon>
        <taxon>Araneomorphae</taxon>
        <taxon>Entelegynae</taxon>
        <taxon>Araneoidea</taxon>
        <taxon>Nephilidae</taxon>
        <taxon>Trichonephila</taxon>
        <taxon>Trichonephila inaurata</taxon>
    </lineage>
</organism>
<comment type="caution">
    <text evidence="1">The sequence shown here is derived from an EMBL/GenBank/DDBJ whole genome shotgun (WGS) entry which is preliminary data.</text>
</comment>
<accession>A0A8X6XW98</accession>
<gene>
    <name evidence="1" type="ORF">TNIN_92751</name>
</gene>
<dbReference type="Proteomes" id="UP000886998">
    <property type="component" value="Unassembled WGS sequence"/>
</dbReference>
<evidence type="ECO:0000313" key="1">
    <source>
        <dbReference type="EMBL" id="GFY60759.1"/>
    </source>
</evidence>
<dbReference type="AlphaFoldDB" id="A0A8X6XW98"/>
<reference evidence="1" key="1">
    <citation type="submission" date="2020-08" db="EMBL/GenBank/DDBJ databases">
        <title>Multicomponent nature underlies the extraordinary mechanical properties of spider dragline silk.</title>
        <authorList>
            <person name="Kono N."/>
            <person name="Nakamura H."/>
            <person name="Mori M."/>
            <person name="Yoshida Y."/>
            <person name="Ohtoshi R."/>
            <person name="Malay A.D."/>
            <person name="Moran D.A.P."/>
            <person name="Tomita M."/>
            <person name="Numata K."/>
            <person name="Arakawa K."/>
        </authorList>
    </citation>
    <scope>NUCLEOTIDE SEQUENCE</scope>
</reference>
<evidence type="ECO:0000313" key="2">
    <source>
        <dbReference type="Proteomes" id="UP000886998"/>
    </source>
</evidence>
<protein>
    <submittedName>
        <fullName evidence="1">Uncharacterized protein</fullName>
    </submittedName>
</protein>
<name>A0A8X6XW98_9ARAC</name>
<proteinExistence type="predicted"/>
<sequence length="111" mass="13001">MISALRCQPLQQTLMTVRPALVKSIHPSVDPAIKRLEPITEKLESYESQHSVIVTRKVEWKEKEFISVCVSNRKWGNANHARKISEVEQRICLERYRRVSEPTEWSQDVEN</sequence>
<dbReference type="EMBL" id="BMAV01013276">
    <property type="protein sequence ID" value="GFY60759.1"/>
    <property type="molecule type" value="Genomic_DNA"/>
</dbReference>
<keyword evidence="2" id="KW-1185">Reference proteome</keyword>